<keyword evidence="4 7" id="KW-1133">Transmembrane helix</keyword>
<feature type="transmembrane region" description="Helical" evidence="7">
    <location>
        <begin position="235"/>
        <end position="255"/>
    </location>
</feature>
<protein>
    <submittedName>
        <fullName evidence="9">Putative blue pigment (Indigoidine) exporter</fullName>
    </submittedName>
</protein>
<feature type="domain" description="EamA" evidence="8">
    <location>
        <begin position="11"/>
        <end position="136"/>
    </location>
</feature>
<feature type="transmembrane region" description="Helical" evidence="7">
    <location>
        <begin position="146"/>
        <end position="165"/>
    </location>
</feature>
<evidence type="ECO:0000313" key="10">
    <source>
        <dbReference type="Proteomes" id="UP000268727"/>
    </source>
</evidence>
<evidence type="ECO:0000256" key="3">
    <source>
        <dbReference type="ARBA" id="ARBA00022692"/>
    </source>
</evidence>
<feature type="transmembrane region" description="Helical" evidence="7">
    <location>
        <begin position="177"/>
        <end position="196"/>
    </location>
</feature>
<feature type="transmembrane region" description="Helical" evidence="7">
    <location>
        <begin position="37"/>
        <end position="55"/>
    </location>
</feature>
<dbReference type="PANTHER" id="PTHR32322">
    <property type="entry name" value="INNER MEMBRANE TRANSPORTER"/>
    <property type="match status" value="1"/>
</dbReference>
<dbReference type="OrthoDB" id="5430053at2"/>
<feature type="transmembrane region" description="Helical" evidence="7">
    <location>
        <begin position="7"/>
        <end position="25"/>
    </location>
</feature>
<dbReference type="AlphaFoldDB" id="A0A3N1H0W6"/>
<feature type="transmembrane region" description="Helical" evidence="7">
    <location>
        <begin position="92"/>
        <end position="110"/>
    </location>
</feature>
<evidence type="ECO:0000256" key="1">
    <source>
        <dbReference type="ARBA" id="ARBA00004141"/>
    </source>
</evidence>
<name>A0A3N1H0W6_9PSEU</name>
<reference evidence="9 10" key="1">
    <citation type="submission" date="2018-11" db="EMBL/GenBank/DDBJ databases">
        <title>Sequencing the genomes of 1000 actinobacteria strains.</title>
        <authorList>
            <person name="Klenk H.-P."/>
        </authorList>
    </citation>
    <scope>NUCLEOTIDE SEQUENCE [LARGE SCALE GENOMIC DNA]</scope>
    <source>
        <strain evidence="9 10">DSM 44231</strain>
    </source>
</reference>
<dbReference type="PANTHER" id="PTHR32322:SF2">
    <property type="entry name" value="EAMA DOMAIN-CONTAINING PROTEIN"/>
    <property type="match status" value="1"/>
</dbReference>
<dbReference type="EMBL" id="RJKM01000001">
    <property type="protein sequence ID" value="ROP36124.1"/>
    <property type="molecule type" value="Genomic_DNA"/>
</dbReference>
<keyword evidence="3 7" id="KW-0812">Transmembrane</keyword>
<proteinExistence type="inferred from homology"/>
<dbReference type="SUPFAM" id="SSF103481">
    <property type="entry name" value="Multidrug resistance efflux transporter EmrE"/>
    <property type="match status" value="2"/>
</dbReference>
<comment type="similarity">
    <text evidence="2">Belongs to the EamA transporter family.</text>
</comment>
<comment type="subcellular location">
    <subcellularLocation>
        <location evidence="1">Membrane</location>
        <topology evidence="1">Multi-pass membrane protein</topology>
    </subcellularLocation>
</comment>
<accession>A0A3N1H0W6</accession>
<evidence type="ECO:0000256" key="7">
    <source>
        <dbReference type="SAM" id="Phobius"/>
    </source>
</evidence>
<dbReference type="Gene3D" id="1.10.3730.20">
    <property type="match status" value="1"/>
</dbReference>
<feature type="transmembrane region" description="Helical" evidence="7">
    <location>
        <begin position="208"/>
        <end position="228"/>
    </location>
</feature>
<feature type="transmembrane region" description="Helical" evidence="7">
    <location>
        <begin position="261"/>
        <end position="279"/>
    </location>
</feature>
<comment type="caution">
    <text evidence="9">The sequence shown here is derived from an EMBL/GenBank/DDBJ whole genome shotgun (WGS) entry which is preliminary data.</text>
</comment>
<dbReference type="InterPro" id="IPR037185">
    <property type="entry name" value="EmrE-like"/>
</dbReference>
<evidence type="ECO:0000259" key="8">
    <source>
        <dbReference type="Pfam" id="PF00892"/>
    </source>
</evidence>
<dbReference type="Pfam" id="PF00892">
    <property type="entry name" value="EamA"/>
    <property type="match status" value="2"/>
</dbReference>
<gene>
    <name evidence="9" type="ORF">EDD40_1386</name>
</gene>
<evidence type="ECO:0000313" key="9">
    <source>
        <dbReference type="EMBL" id="ROP36124.1"/>
    </source>
</evidence>
<dbReference type="InterPro" id="IPR050638">
    <property type="entry name" value="AA-Vitamin_Transporters"/>
</dbReference>
<organism evidence="9 10">
    <name type="scientific">Saccharothrix texasensis</name>
    <dbReference type="NCBI Taxonomy" id="103734"/>
    <lineage>
        <taxon>Bacteria</taxon>
        <taxon>Bacillati</taxon>
        <taxon>Actinomycetota</taxon>
        <taxon>Actinomycetes</taxon>
        <taxon>Pseudonocardiales</taxon>
        <taxon>Pseudonocardiaceae</taxon>
        <taxon>Saccharothrix</taxon>
    </lineage>
</organism>
<feature type="compositionally biased region" description="Basic residues" evidence="6">
    <location>
        <begin position="294"/>
        <end position="309"/>
    </location>
</feature>
<keyword evidence="10" id="KW-1185">Reference proteome</keyword>
<dbReference type="InterPro" id="IPR000620">
    <property type="entry name" value="EamA_dom"/>
</dbReference>
<evidence type="ECO:0000256" key="4">
    <source>
        <dbReference type="ARBA" id="ARBA00022989"/>
    </source>
</evidence>
<dbReference type="Proteomes" id="UP000268727">
    <property type="component" value="Unassembled WGS sequence"/>
</dbReference>
<feature type="region of interest" description="Disordered" evidence="6">
    <location>
        <begin position="282"/>
        <end position="309"/>
    </location>
</feature>
<keyword evidence="5 7" id="KW-0472">Membrane</keyword>
<feature type="transmembrane region" description="Helical" evidence="7">
    <location>
        <begin position="67"/>
        <end position="86"/>
    </location>
</feature>
<evidence type="ECO:0000256" key="2">
    <source>
        <dbReference type="ARBA" id="ARBA00007362"/>
    </source>
</evidence>
<feature type="transmembrane region" description="Helical" evidence="7">
    <location>
        <begin position="122"/>
        <end position="140"/>
    </location>
</feature>
<evidence type="ECO:0000256" key="5">
    <source>
        <dbReference type="ARBA" id="ARBA00023136"/>
    </source>
</evidence>
<feature type="domain" description="EamA" evidence="8">
    <location>
        <begin position="146"/>
        <end position="278"/>
    </location>
</feature>
<dbReference type="GO" id="GO:0016020">
    <property type="term" value="C:membrane"/>
    <property type="evidence" value="ECO:0007669"/>
    <property type="project" value="UniProtKB-SubCell"/>
</dbReference>
<sequence>MSSVETIRWGLVTAIAPVAWGSTYYVTRHFLPADHPLWGAVLRALPAGVLLLLLCRRRPRGAWWWRSLVLGTVNMGVFFTLVYLAAQLLPTSLASTIMATSPVAMIALAWPLLGERPRGRTVLGALTGVAGVVLMLASGVDAVDPLGVLVSVAAMAMSAFGHILTKRWGAGTDVLSVTSWQLVAGGAVLVGPALAVEGAPPPLTGATLPGFAFVSVVATAVAFVAWFSGLRHLDAGTVGLIGLLNPVTGVVLGLLSAGESLGAHQALGLVLVLSGVLLGQNTRPPAPCPPPERRARHRSRPSRTRPGRS</sequence>
<evidence type="ECO:0000256" key="6">
    <source>
        <dbReference type="SAM" id="MobiDB-lite"/>
    </source>
</evidence>